<dbReference type="AlphaFoldDB" id="A0A2T3ZRM0"/>
<evidence type="ECO:0000313" key="2">
    <source>
        <dbReference type="Proteomes" id="UP000241690"/>
    </source>
</evidence>
<dbReference type="EMBL" id="KZ679723">
    <property type="protein sequence ID" value="PTB47450.1"/>
    <property type="molecule type" value="Genomic_DNA"/>
</dbReference>
<protein>
    <submittedName>
        <fullName evidence="1">Uncharacterized protein</fullName>
    </submittedName>
</protein>
<reference evidence="1 2" key="1">
    <citation type="submission" date="2016-07" db="EMBL/GenBank/DDBJ databases">
        <title>Multiple horizontal gene transfer events from other fungi enriched the ability of initially mycotrophic Trichoderma (Ascomycota) to feed on dead plant biomass.</title>
        <authorList>
            <consortium name="DOE Joint Genome Institute"/>
            <person name="Aerts A."/>
            <person name="Atanasova L."/>
            <person name="Chenthamara K."/>
            <person name="Zhang J."/>
            <person name="Grujic M."/>
            <person name="Henrissat B."/>
            <person name="Kuo A."/>
            <person name="Salamov A."/>
            <person name="Lipzen A."/>
            <person name="Labutti K."/>
            <person name="Barry K."/>
            <person name="Miao Y."/>
            <person name="Rahimi M.J."/>
            <person name="Shen Q."/>
            <person name="Grigoriev I.V."/>
            <person name="Kubicek C.P."/>
            <person name="Druzhinina I.S."/>
        </authorList>
    </citation>
    <scope>NUCLEOTIDE SEQUENCE [LARGE SCALE GENOMIC DNA]</scope>
    <source>
        <strain evidence="1 2">CBS 226.95</strain>
    </source>
</reference>
<dbReference type="GeneID" id="36623407"/>
<name>A0A2T3ZRM0_TRIHA</name>
<dbReference type="Proteomes" id="UP000241690">
    <property type="component" value="Unassembled WGS sequence"/>
</dbReference>
<dbReference type="RefSeq" id="XP_024767127.1">
    <property type="nucleotide sequence ID" value="XM_024914841.1"/>
</dbReference>
<gene>
    <name evidence="1" type="ORF">M431DRAFT_397029</name>
</gene>
<keyword evidence="2" id="KW-1185">Reference proteome</keyword>
<proteinExistence type="predicted"/>
<evidence type="ECO:0000313" key="1">
    <source>
        <dbReference type="EMBL" id="PTB47450.1"/>
    </source>
</evidence>
<sequence length="73" mass="8541">MFTSLPPRADSLQERQLGPSYEAVQRRRALLLHCSLFLFFHLPSSIFHLNTRRLERLTVRERRAVVPPSIGRV</sequence>
<accession>A0A2T3ZRM0</accession>
<organism evidence="1 2">
    <name type="scientific">Trichoderma harzianum CBS 226.95</name>
    <dbReference type="NCBI Taxonomy" id="983964"/>
    <lineage>
        <taxon>Eukaryota</taxon>
        <taxon>Fungi</taxon>
        <taxon>Dikarya</taxon>
        <taxon>Ascomycota</taxon>
        <taxon>Pezizomycotina</taxon>
        <taxon>Sordariomycetes</taxon>
        <taxon>Hypocreomycetidae</taxon>
        <taxon>Hypocreales</taxon>
        <taxon>Hypocreaceae</taxon>
        <taxon>Trichoderma</taxon>
    </lineage>
</organism>